<dbReference type="OrthoDB" id="445936at2759"/>
<feature type="region of interest" description="Disordered" evidence="8">
    <location>
        <begin position="1"/>
        <end position="140"/>
    </location>
</feature>
<gene>
    <name evidence="12" type="primary">LOC115878363</name>
</gene>
<protein>
    <submittedName>
        <fullName evidence="12">Piwi-like protein Siwi</fullName>
    </submittedName>
</protein>
<accession>A0A6J2XJ31</accession>
<reference evidence="12" key="1">
    <citation type="submission" date="2025-08" db="UniProtKB">
        <authorList>
            <consortium name="RefSeq"/>
        </authorList>
    </citation>
    <scope>IDENTIFICATION</scope>
    <source>
        <tissue evidence="12">Gonads</tissue>
    </source>
</reference>
<dbReference type="SMART" id="SM00949">
    <property type="entry name" value="PAZ"/>
    <property type="match status" value="1"/>
</dbReference>
<evidence type="ECO:0000259" key="10">
    <source>
        <dbReference type="PROSITE" id="PS50822"/>
    </source>
</evidence>
<keyword evidence="4" id="KW-0221">Differentiation</keyword>
<keyword evidence="2" id="KW-0217">Developmental protein</keyword>
<keyword evidence="3" id="KW-0963">Cytoplasm</keyword>
<dbReference type="Pfam" id="PF23278">
    <property type="entry name" value="Piwi_N"/>
    <property type="match status" value="1"/>
</dbReference>
<dbReference type="PANTHER" id="PTHR22891">
    <property type="entry name" value="EUKARYOTIC TRANSLATION INITIATION FACTOR 2C"/>
    <property type="match status" value="1"/>
</dbReference>
<dbReference type="PROSITE" id="PS50821">
    <property type="entry name" value="PAZ"/>
    <property type="match status" value="1"/>
</dbReference>
<dbReference type="FunCoup" id="A0A6J2XJ31">
    <property type="interactions" value="18"/>
</dbReference>
<evidence type="ECO:0000256" key="7">
    <source>
        <dbReference type="ARBA" id="ARBA00038291"/>
    </source>
</evidence>
<dbReference type="Gene3D" id="2.170.260.10">
    <property type="entry name" value="paz domain"/>
    <property type="match status" value="1"/>
</dbReference>
<dbReference type="CTD" id="34524"/>
<dbReference type="InterPro" id="IPR003165">
    <property type="entry name" value="Piwi"/>
</dbReference>
<dbReference type="GO" id="GO:0030154">
    <property type="term" value="P:cell differentiation"/>
    <property type="evidence" value="ECO:0007669"/>
    <property type="project" value="UniProtKB-KW"/>
</dbReference>
<evidence type="ECO:0000256" key="6">
    <source>
        <dbReference type="ARBA" id="ARBA00023158"/>
    </source>
</evidence>
<comment type="similarity">
    <text evidence="7">Belongs to the argonaute family. Piwi subfamily.</text>
</comment>
<feature type="domain" description="PAZ" evidence="9">
    <location>
        <begin position="327"/>
        <end position="437"/>
    </location>
</feature>
<dbReference type="KEGG" id="soy:115878363"/>
<dbReference type="InterPro" id="IPR003100">
    <property type="entry name" value="PAZ_dom"/>
</dbReference>
<keyword evidence="6" id="KW-0943">RNA-mediated gene silencing</keyword>
<dbReference type="Pfam" id="PF02170">
    <property type="entry name" value="PAZ"/>
    <property type="match status" value="1"/>
</dbReference>
<dbReference type="GO" id="GO:0005737">
    <property type="term" value="C:cytoplasm"/>
    <property type="evidence" value="ECO:0007669"/>
    <property type="project" value="UniProtKB-SubCell"/>
</dbReference>
<evidence type="ECO:0000313" key="11">
    <source>
        <dbReference type="Proteomes" id="UP000504635"/>
    </source>
</evidence>
<keyword evidence="5" id="KW-0694">RNA-binding</keyword>
<dbReference type="Proteomes" id="UP000504635">
    <property type="component" value="Unplaced"/>
</dbReference>
<feature type="domain" description="Piwi" evidence="10">
    <location>
        <begin position="603"/>
        <end position="896"/>
    </location>
</feature>
<proteinExistence type="inferred from homology"/>
<dbReference type="InterPro" id="IPR036085">
    <property type="entry name" value="PAZ_dom_sf"/>
</dbReference>
<dbReference type="RefSeq" id="XP_030750694.1">
    <property type="nucleotide sequence ID" value="XM_030894834.1"/>
</dbReference>
<organism evidence="11 12">
    <name type="scientific">Sitophilus oryzae</name>
    <name type="common">Rice weevil</name>
    <name type="synonym">Curculio oryzae</name>
    <dbReference type="NCBI Taxonomy" id="7048"/>
    <lineage>
        <taxon>Eukaryota</taxon>
        <taxon>Metazoa</taxon>
        <taxon>Ecdysozoa</taxon>
        <taxon>Arthropoda</taxon>
        <taxon>Hexapoda</taxon>
        <taxon>Insecta</taxon>
        <taxon>Pterygota</taxon>
        <taxon>Neoptera</taxon>
        <taxon>Endopterygota</taxon>
        <taxon>Coleoptera</taxon>
        <taxon>Polyphaga</taxon>
        <taxon>Cucujiformia</taxon>
        <taxon>Curculionidae</taxon>
        <taxon>Dryophthorinae</taxon>
        <taxon>Sitophilus</taxon>
    </lineage>
</organism>
<dbReference type="SMART" id="SM00950">
    <property type="entry name" value="Piwi"/>
    <property type="match status" value="1"/>
</dbReference>
<dbReference type="Gene3D" id="3.30.420.10">
    <property type="entry name" value="Ribonuclease H-like superfamily/Ribonuclease H"/>
    <property type="match status" value="1"/>
</dbReference>
<feature type="compositionally biased region" description="Basic residues" evidence="8">
    <location>
        <begin position="1"/>
        <end position="13"/>
    </location>
</feature>
<dbReference type="SUPFAM" id="SSF101690">
    <property type="entry name" value="PAZ domain"/>
    <property type="match status" value="1"/>
</dbReference>
<keyword evidence="11" id="KW-1185">Reference proteome</keyword>
<evidence type="ECO:0000256" key="5">
    <source>
        <dbReference type="ARBA" id="ARBA00022884"/>
    </source>
</evidence>
<evidence type="ECO:0000256" key="1">
    <source>
        <dbReference type="ARBA" id="ARBA00004496"/>
    </source>
</evidence>
<dbReference type="Gene3D" id="3.40.50.2300">
    <property type="match status" value="1"/>
</dbReference>
<sequence length="910" mass="102287">MESRGRGRARGRARGAPQQQQQGQGGPRPGPPQQQPGAWGAARFGPPSQAPPGAWGGRAPPPSQQPPAAAQSTWGVRPPPPETLPQQSVGRGSRLGGGDERHVSSESSHGGRVAQGGDTGVEEKRGGGNGNVRGRTDRNEVINTRPTTCKTKKGTDGTTIKLKANYFPLINTASWGLNQYRVDFVPETDDTREKRALVRRAFANILITGYIFDGTNLYTPSKLHPDPLELVSANDKEEQYRISARLVGEVKLGDYHYFQLFNLVVRRCLEAMDFKLIGRDYYDPKLKITVHEHNLELWPGFETSMRQYDAGIMLTVDLKFKMLRMDNVYDLLLECSQKSKNPKVEFQQRVIGSIVMTYYNNKTYRIDDVAFDQTPNSTFKKRDGSEISYRKYFEERYKVKITVPNQPMLVSRSKPREIRAGMPEVVILVPQLCTMTGLTDKQRENFHLMKALGEHTRVNPSGRMKKLREFSQRLLQCPKAVEELKRWDLQLAQDIVEFNGRVLPQESVYIGKSQAIPSGPKADWTQGLRSAPLFNSTPLERLAVVCPSRLKQPTADFVQSIQQVSRGMNFQVGQFKIFDLGDDRAQSYLDTLEHIISNLGPKMVFVVLANNSSDKYSAVKKKCYVDRAMPCQVALGKNVQKNNKSVATKIAIQMNCKLGGAPWGMTMPKNIMVVGYDVCRDTAMRSKSFSGMVATMDQACSSYFSMSVEHEFEQEMSSNIATFIMLACKEYQTKNGVIPERIIIYRDGVGDGQIQYVKEHEVEMIKEKLGAELYANQPLKMAFIVVSKRINTKLFTAQPGGDRGDFNPPPGTVVDDVVTLPYRYDFFLISQCVNQGTVAPTSYNIIDDNLGIDPNRIQRFTYKLTHMYYNWSGTIRVPAPCQYAHKLAFMTAQYLHRSASAGLNKTLFFI</sequence>
<evidence type="ECO:0000256" key="3">
    <source>
        <dbReference type="ARBA" id="ARBA00022490"/>
    </source>
</evidence>
<dbReference type="CDD" id="cd02845">
    <property type="entry name" value="PAZ_piwi_like"/>
    <property type="match status" value="1"/>
</dbReference>
<dbReference type="InterPro" id="IPR036397">
    <property type="entry name" value="RNaseH_sf"/>
</dbReference>
<dbReference type="InterPro" id="IPR012337">
    <property type="entry name" value="RNaseH-like_sf"/>
</dbReference>
<evidence type="ECO:0000256" key="2">
    <source>
        <dbReference type="ARBA" id="ARBA00022473"/>
    </source>
</evidence>
<dbReference type="Pfam" id="PF02171">
    <property type="entry name" value="Piwi"/>
    <property type="match status" value="1"/>
</dbReference>
<dbReference type="FunFam" id="3.30.420.10:FF:000014">
    <property type="entry name" value="Piwi-like RNA-mediated gene silencing 1"/>
    <property type="match status" value="1"/>
</dbReference>
<dbReference type="InParanoid" id="A0A6J2XJ31"/>
<dbReference type="SUPFAM" id="SSF53098">
    <property type="entry name" value="Ribonuclease H-like"/>
    <property type="match status" value="1"/>
</dbReference>
<dbReference type="CDD" id="cd04658">
    <property type="entry name" value="Piwi_piwi-like_Euk"/>
    <property type="match status" value="1"/>
</dbReference>
<dbReference type="GO" id="GO:0003723">
    <property type="term" value="F:RNA binding"/>
    <property type="evidence" value="ECO:0007669"/>
    <property type="project" value="UniProtKB-KW"/>
</dbReference>
<name>A0A6J2XJ31_SITOR</name>
<evidence type="ECO:0000256" key="4">
    <source>
        <dbReference type="ARBA" id="ARBA00022782"/>
    </source>
</evidence>
<comment type="subcellular location">
    <subcellularLocation>
        <location evidence="1">Cytoplasm</location>
    </subcellularLocation>
</comment>
<evidence type="ECO:0000313" key="12">
    <source>
        <dbReference type="RefSeq" id="XP_030750694.1"/>
    </source>
</evidence>
<dbReference type="AlphaFoldDB" id="A0A6J2XJ31"/>
<dbReference type="FunFam" id="2.170.260.10:FF:000003">
    <property type="entry name" value="Piwi-like RNA-mediated gene silencing 2"/>
    <property type="match status" value="1"/>
</dbReference>
<evidence type="ECO:0000256" key="8">
    <source>
        <dbReference type="SAM" id="MobiDB-lite"/>
    </source>
</evidence>
<dbReference type="PROSITE" id="PS50822">
    <property type="entry name" value="PIWI"/>
    <property type="match status" value="1"/>
</dbReference>
<dbReference type="GO" id="GO:0140965">
    <property type="term" value="P:secondary piRNA processing"/>
    <property type="evidence" value="ECO:0007669"/>
    <property type="project" value="UniProtKB-ARBA"/>
</dbReference>
<evidence type="ECO:0000259" key="9">
    <source>
        <dbReference type="PROSITE" id="PS50821"/>
    </source>
</evidence>
<dbReference type="GeneID" id="115878363"/>